<comment type="caution">
    <text evidence="2">The sequence shown here is derived from an EMBL/GenBank/DDBJ whole genome shotgun (WGS) entry which is preliminary data.</text>
</comment>
<dbReference type="RefSeq" id="WP_161141686.1">
    <property type="nucleotide sequence ID" value="NZ_SPKJ01000070.1"/>
</dbReference>
<accession>A0A964T6B6</accession>
<keyword evidence="3" id="KW-1185">Reference proteome</keyword>
<feature type="signal peptide" evidence="1">
    <location>
        <begin position="1"/>
        <end position="21"/>
    </location>
</feature>
<keyword evidence="1" id="KW-0732">Signal</keyword>
<dbReference type="Proteomes" id="UP000773614">
    <property type="component" value="Unassembled WGS sequence"/>
</dbReference>
<evidence type="ECO:0000256" key="1">
    <source>
        <dbReference type="SAM" id="SignalP"/>
    </source>
</evidence>
<dbReference type="Gene3D" id="2.60.40.1880">
    <property type="entry name" value="Invasion associated locus B (IalB) protein"/>
    <property type="match status" value="1"/>
</dbReference>
<dbReference type="AlphaFoldDB" id="A0A964T6B6"/>
<proteinExistence type="predicted"/>
<organism evidence="2 3">
    <name type="scientific">Propylenella binzhouense</name>
    <dbReference type="NCBI Taxonomy" id="2555902"/>
    <lineage>
        <taxon>Bacteria</taxon>
        <taxon>Pseudomonadati</taxon>
        <taxon>Pseudomonadota</taxon>
        <taxon>Alphaproteobacteria</taxon>
        <taxon>Hyphomicrobiales</taxon>
        <taxon>Propylenellaceae</taxon>
        <taxon>Propylenella</taxon>
    </lineage>
</organism>
<dbReference type="Pfam" id="PF06776">
    <property type="entry name" value="IalB"/>
    <property type="match status" value="1"/>
</dbReference>
<gene>
    <name evidence="2" type="ORF">E4O86_16675</name>
</gene>
<reference evidence="2" key="1">
    <citation type="submission" date="2019-03" db="EMBL/GenBank/DDBJ databases">
        <title>Afifella sp. nov., isolated from activated sludge.</title>
        <authorList>
            <person name="Li Q."/>
            <person name="Liu Y."/>
        </authorList>
    </citation>
    <scope>NUCLEOTIDE SEQUENCE</scope>
    <source>
        <strain evidence="2">L72</strain>
    </source>
</reference>
<evidence type="ECO:0000313" key="2">
    <source>
        <dbReference type="EMBL" id="MYZ49346.1"/>
    </source>
</evidence>
<protein>
    <recommendedName>
        <fullName evidence="4">Invasion associated locus B (IalB) protein</fullName>
    </recommendedName>
</protein>
<name>A0A964T6B6_9HYPH</name>
<feature type="chain" id="PRO_5037147539" description="Invasion associated locus B (IalB) protein" evidence="1">
    <location>
        <begin position="22"/>
        <end position="167"/>
    </location>
</feature>
<evidence type="ECO:0008006" key="4">
    <source>
        <dbReference type="Google" id="ProtNLM"/>
    </source>
</evidence>
<dbReference type="EMBL" id="SPKJ01000070">
    <property type="protein sequence ID" value="MYZ49346.1"/>
    <property type="molecule type" value="Genomic_DNA"/>
</dbReference>
<sequence>MITRILLTISLALFGATAAFAQSPTSLGKFGDWTAWSYSGAKGKVCYIHSTPKQMRPNGLNHGEMSFFVRRSPAENIQSEANFVAGYSFKESSTATVDIDGQKFTMFTQGDSAWLLNTADEAKLLAAMKAGRNMSVSATSGRGNDTSYSFSLSGVTAASDKIAAECR</sequence>
<dbReference type="InterPro" id="IPR010642">
    <property type="entry name" value="Invasion_prot_B"/>
</dbReference>
<dbReference type="InterPro" id="IPR038696">
    <property type="entry name" value="IalB_sf"/>
</dbReference>
<evidence type="ECO:0000313" key="3">
    <source>
        <dbReference type="Proteomes" id="UP000773614"/>
    </source>
</evidence>
<dbReference type="OrthoDB" id="9806572at2"/>